<dbReference type="GO" id="GO:0006950">
    <property type="term" value="P:response to stress"/>
    <property type="evidence" value="ECO:0007669"/>
    <property type="project" value="TreeGrafter"/>
</dbReference>
<dbReference type="InterPro" id="IPR036390">
    <property type="entry name" value="WH_DNA-bd_sf"/>
</dbReference>
<dbReference type="PROSITE" id="PS50995">
    <property type="entry name" value="HTH_MARR_2"/>
    <property type="match status" value="1"/>
</dbReference>
<evidence type="ECO:0000259" key="1">
    <source>
        <dbReference type="PROSITE" id="PS50995"/>
    </source>
</evidence>
<protein>
    <submittedName>
        <fullName evidence="2">DNA-binding MarR family transcriptional regulator</fullName>
    </submittedName>
</protein>
<comment type="caution">
    <text evidence="2">The sequence shown here is derived from an EMBL/GenBank/DDBJ whole genome shotgun (WGS) entry which is preliminary data.</text>
</comment>
<keyword evidence="3" id="KW-1185">Reference proteome</keyword>
<dbReference type="InterPro" id="IPR036388">
    <property type="entry name" value="WH-like_DNA-bd_sf"/>
</dbReference>
<dbReference type="PANTHER" id="PTHR33164">
    <property type="entry name" value="TRANSCRIPTIONAL REGULATOR, MARR FAMILY"/>
    <property type="match status" value="1"/>
</dbReference>
<dbReference type="Proteomes" id="UP000537775">
    <property type="component" value="Unassembled WGS sequence"/>
</dbReference>
<feature type="domain" description="HTH marR-type" evidence="1">
    <location>
        <begin position="13"/>
        <end position="146"/>
    </location>
</feature>
<dbReference type="InterPro" id="IPR039422">
    <property type="entry name" value="MarR/SlyA-like"/>
</dbReference>
<dbReference type="InterPro" id="IPR000835">
    <property type="entry name" value="HTH_MarR-typ"/>
</dbReference>
<dbReference type="EMBL" id="JACHML010000001">
    <property type="protein sequence ID" value="MBB6390664.1"/>
    <property type="molecule type" value="Genomic_DNA"/>
</dbReference>
<dbReference type="Gene3D" id="1.10.10.10">
    <property type="entry name" value="Winged helix-like DNA-binding domain superfamily/Winged helix DNA-binding domain"/>
    <property type="match status" value="1"/>
</dbReference>
<dbReference type="PANTHER" id="PTHR33164:SF43">
    <property type="entry name" value="HTH-TYPE TRANSCRIPTIONAL REPRESSOR YETL"/>
    <property type="match status" value="1"/>
</dbReference>
<dbReference type="Pfam" id="PF12802">
    <property type="entry name" value="MarR_2"/>
    <property type="match status" value="1"/>
</dbReference>
<gene>
    <name evidence="2" type="ORF">HD594_000977</name>
</gene>
<dbReference type="GO" id="GO:0003677">
    <property type="term" value="F:DNA binding"/>
    <property type="evidence" value="ECO:0007669"/>
    <property type="project" value="UniProtKB-KW"/>
</dbReference>
<evidence type="ECO:0000313" key="3">
    <source>
        <dbReference type="Proteomes" id="UP000537775"/>
    </source>
</evidence>
<dbReference type="RefSeq" id="WP_184749888.1">
    <property type="nucleotide sequence ID" value="NZ_BAAAJR010000003.1"/>
</dbReference>
<dbReference type="GO" id="GO:0003700">
    <property type="term" value="F:DNA-binding transcription factor activity"/>
    <property type="evidence" value="ECO:0007669"/>
    <property type="project" value="InterPro"/>
</dbReference>
<name>A0A7X0KU15_9MICO</name>
<sequence length="152" mass="16513">MPDDAEDARGAAELRLAAQVHRLSQLLSRPFVQEHAAKVGLSHAEWRVLAQIVQEPGTTAAEISVATAFTPMHVSRAVQVLRSKGFIASRADPADSRRQLLEATESGAGTFASLVPYARHDVRSVMSTLTASEFEAFVGYLDRVVESAQQRL</sequence>
<evidence type="ECO:0000313" key="2">
    <source>
        <dbReference type="EMBL" id="MBB6390664.1"/>
    </source>
</evidence>
<reference evidence="2 3" key="1">
    <citation type="submission" date="2020-08" db="EMBL/GenBank/DDBJ databases">
        <title>Sequencing the genomes of 1000 actinobacteria strains.</title>
        <authorList>
            <person name="Klenk H.-P."/>
        </authorList>
    </citation>
    <scope>NUCLEOTIDE SEQUENCE [LARGE SCALE GENOMIC DNA]</scope>
    <source>
        <strain evidence="2 3">DSM 12511</strain>
    </source>
</reference>
<proteinExistence type="predicted"/>
<dbReference type="SUPFAM" id="SSF46785">
    <property type="entry name" value="Winged helix' DNA-binding domain"/>
    <property type="match status" value="1"/>
</dbReference>
<organism evidence="2 3">
    <name type="scientific">Microbacterium thalassium</name>
    <dbReference type="NCBI Taxonomy" id="362649"/>
    <lineage>
        <taxon>Bacteria</taxon>
        <taxon>Bacillati</taxon>
        <taxon>Actinomycetota</taxon>
        <taxon>Actinomycetes</taxon>
        <taxon>Micrococcales</taxon>
        <taxon>Microbacteriaceae</taxon>
        <taxon>Microbacterium</taxon>
    </lineage>
</organism>
<accession>A0A7X0KU15</accession>
<keyword evidence="2" id="KW-0238">DNA-binding</keyword>
<dbReference type="SMART" id="SM00347">
    <property type="entry name" value="HTH_MARR"/>
    <property type="match status" value="1"/>
</dbReference>
<dbReference type="AlphaFoldDB" id="A0A7X0KU15"/>